<evidence type="ECO:0000256" key="5">
    <source>
        <dbReference type="ARBA" id="ARBA00023186"/>
    </source>
</evidence>
<feature type="compositionally biased region" description="Gly residues" evidence="7">
    <location>
        <begin position="529"/>
        <end position="545"/>
    </location>
</feature>
<dbReference type="Gene3D" id="3.30.420.40">
    <property type="match status" value="2"/>
</dbReference>
<proteinExistence type="inferred from homology"/>
<dbReference type="EMBL" id="BAAAHP010000154">
    <property type="protein sequence ID" value="GAA0895128.1"/>
    <property type="molecule type" value="Genomic_DNA"/>
</dbReference>
<evidence type="ECO:0000256" key="6">
    <source>
        <dbReference type="RuleBase" id="RU003322"/>
    </source>
</evidence>
<evidence type="ECO:0000256" key="8">
    <source>
        <dbReference type="SAM" id="Phobius"/>
    </source>
</evidence>
<feature type="compositionally biased region" description="Low complexity" evidence="7">
    <location>
        <begin position="594"/>
        <end position="609"/>
    </location>
</feature>
<evidence type="ECO:0000256" key="3">
    <source>
        <dbReference type="ARBA" id="ARBA00022840"/>
    </source>
</evidence>
<dbReference type="SUPFAM" id="SSF53067">
    <property type="entry name" value="Actin-like ATPase domain"/>
    <property type="match status" value="2"/>
</dbReference>
<keyword evidence="4" id="KW-0346">Stress response</keyword>
<keyword evidence="8" id="KW-1133">Transmembrane helix</keyword>
<feature type="compositionally biased region" description="Low complexity" evidence="7">
    <location>
        <begin position="434"/>
        <end position="444"/>
    </location>
</feature>
<evidence type="ECO:0000313" key="10">
    <source>
        <dbReference type="Proteomes" id="UP001499967"/>
    </source>
</evidence>
<organism evidence="9 10">
    <name type="scientific">Pseudonocardia zijingensis</name>
    <dbReference type="NCBI Taxonomy" id="153376"/>
    <lineage>
        <taxon>Bacteria</taxon>
        <taxon>Bacillati</taxon>
        <taxon>Actinomycetota</taxon>
        <taxon>Actinomycetes</taxon>
        <taxon>Pseudonocardiales</taxon>
        <taxon>Pseudonocardiaceae</taxon>
        <taxon>Pseudonocardia</taxon>
    </lineage>
</organism>
<dbReference type="RefSeq" id="WP_343943967.1">
    <property type="nucleotide sequence ID" value="NZ_BAAAHP010000154.1"/>
</dbReference>
<evidence type="ECO:0000256" key="2">
    <source>
        <dbReference type="ARBA" id="ARBA00022741"/>
    </source>
</evidence>
<dbReference type="Pfam" id="PF00012">
    <property type="entry name" value="HSP70"/>
    <property type="match status" value="2"/>
</dbReference>
<reference evidence="9 10" key="1">
    <citation type="journal article" date="2019" name="Int. J. Syst. Evol. Microbiol.">
        <title>The Global Catalogue of Microorganisms (GCM) 10K type strain sequencing project: providing services to taxonomists for standard genome sequencing and annotation.</title>
        <authorList>
            <consortium name="The Broad Institute Genomics Platform"/>
            <consortium name="The Broad Institute Genome Sequencing Center for Infectious Disease"/>
            <person name="Wu L."/>
            <person name="Ma J."/>
        </authorList>
    </citation>
    <scope>NUCLEOTIDE SEQUENCE [LARGE SCALE GENOMIC DNA]</scope>
    <source>
        <strain evidence="9 10">JCM 11117</strain>
    </source>
</reference>
<keyword evidence="5" id="KW-0143">Chaperone</keyword>
<keyword evidence="8" id="KW-0812">Transmembrane</keyword>
<dbReference type="PRINTS" id="PR00301">
    <property type="entry name" value="HEATSHOCK70"/>
</dbReference>
<comment type="similarity">
    <text evidence="1 6">Belongs to the heat shock protein 70 family.</text>
</comment>
<dbReference type="InterPro" id="IPR043129">
    <property type="entry name" value="ATPase_NBD"/>
</dbReference>
<feature type="compositionally biased region" description="Low complexity" evidence="7">
    <location>
        <begin position="556"/>
        <end position="579"/>
    </location>
</feature>
<feature type="compositionally biased region" description="Pro residues" evidence="7">
    <location>
        <begin position="357"/>
        <end position="387"/>
    </location>
</feature>
<feature type="region of interest" description="Disordered" evidence="7">
    <location>
        <begin position="506"/>
        <end position="641"/>
    </location>
</feature>
<gene>
    <name evidence="9" type="ORF">GCM10009559_49760</name>
</gene>
<dbReference type="InterPro" id="IPR018181">
    <property type="entry name" value="Heat_shock_70_CS"/>
</dbReference>
<dbReference type="InterPro" id="IPR013126">
    <property type="entry name" value="Hsp_70_fam"/>
</dbReference>
<evidence type="ECO:0000256" key="1">
    <source>
        <dbReference type="ARBA" id="ARBA00007381"/>
    </source>
</evidence>
<comment type="caution">
    <text evidence="9">The sequence shown here is derived from an EMBL/GenBank/DDBJ whole genome shotgun (WGS) entry which is preliminary data.</text>
</comment>
<feature type="transmembrane region" description="Helical" evidence="8">
    <location>
        <begin position="482"/>
        <end position="503"/>
    </location>
</feature>
<dbReference type="Gene3D" id="3.90.640.10">
    <property type="entry name" value="Actin, Chain A, domain 4"/>
    <property type="match status" value="1"/>
</dbReference>
<evidence type="ECO:0000256" key="4">
    <source>
        <dbReference type="ARBA" id="ARBA00023016"/>
    </source>
</evidence>
<feature type="compositionally biased region" description="Acidic residues" evidence="7">
    <location>
        <begin position="457"/>
        <end position="471"/>
    </location>
</feature>
<keyword evidence="8" id="KW-0472">Membrane</keyword>
<keyword evidence="2 6" id="KW-0547">Nucleotide-binding</keyword>
<keyword evidence="3 6" id="KW-0067">ATP-binding</keyword>
<evidence type="ECO:0008006" key="11">
    <source>
        <dbReference type="Google" id="ProtNLM"/>
    </source>
</evidence>
<accession>A0ABN1N6I3</accession>
<name>A0ABN1N6I3_9PSEU</name>
<protein>
    <recommendedName>
        <fullName evidence="11">Hsp70 protein</fullName>
    </recommendedName>
</protein>
<feature type="compositionally biased region" description="Acidic residues" evidence="7">
    <location>
        <begin position="581"/>
        <end position="593"/>
    </location>
</feature>
<dbReference type="Proteomes" id="UP001499967">
    <property type="component" value="Unassembled WGS sequence"/>
</dbReference>
<dbReference type="PROSITE" id="PS01036">
    <property type="entry name" value="HSP70_3"/>
    <property type="match status" value="1"/>
</dbReference>
<feature type="compositionally biased region" description="Pro residues" evidence="7">
    <location>
        <begin position="422"/>
        <end position="433"/>
    </location>
</feature>
<evidence type="ECO:0000313" key="9">
    <source>
        <dbReference type="EMBL" id="GAA0895128.1"/>
    </source>
</evidence>
<evidence type="ECO:0000256" key="7">
    <source>
        <dbReference type="SAM" id="MobiDB-lite"/>
    </source>
</evidence>
<keyword evidence="10" id="KW-1185">Reference proteome</keyword>
<feature type="region of interest" description="Disordered" evidence="7">
    <location>
        <begin position="357"/>
        <end position="481"/>
    </location>
</feature>
<sequence length="641" mass="65914">MAYQLGIDLGTTFTCAAVCRSADRRWGEPEVVTLGSRGATIPSVVFVGPDGSMVVGEAAERRALTDPDRVVREFKRRIGDPTPLMVANRPWAPQDLSARLVRWVVDRVAEREGGPADRIAVTHPAAWGQHKKELLGGALATQGLTVTFLAEPQAAAMSYAANERVSAGSTIAVYDFGGGTFDAAVVRKGDVDFRLVGRPEGLERLGGIDFDQAVFEHVLEGMPDAFAELDDTDPAVLSAVARIRRECTEAKEALSSDTEVSIPVLLPSARGSVRLHRSEFEAMIGPQVEDTVAALRSAVISAGFAPDQLTAVLLVGGSSRIPLVAQLVSEQLGRPVAVDADPKNAIAKGAALSLVPQPAPSAAPVQQGPPPARPPRMAPPPPAPPGMPYSGPYNEAAYNEGPYQDGPRHGEPTGPTHAAPPGHYPPPARPAPEPAAAMMTQPAQRHARHTQQHPEPDWDYDDRDYEYDDREPDLPQRRGPNMMAIGLGALLAVGAVVAAVILWPTGSVAPTDSTGSESSLTNEAPSESGGSGGGSGGSGGSGGGSEPAPAEPPADAPTSAPATSAEKPPSSSKTTTKSAEPSDDADSESDSDSGSDSGSESGGDADSGSESGGSEGDSNAAGPASDLDQVESGTAPAVPGV</sequence>
<dbReference type="PANTHER" id="PTHR19375">
    <property type="entry name" value="HEAT SHOCK PROTEIN 70KDA"/>
    <property type="match status" value="1"/>
</dbReference>
<feature type="compositionally biased region" description="Polar residues" evidence="7">
    <location>
        <begin position="508"/>
        <end position="522"/>
    </location>
</feature>